<keyword evidence="8" id="KW-1185">Reference proteome</keyword>
<dbReference type="InterPro" id="IPR049453">
    <property type="entry name" value="Memb_transporter_dom"/>
</dbReference>
<keyword evidence="4 5" id="KW-0472">Membrane</keyword>
<feature type="transmembrane region" description="Helical" evidence="5">
    <location>
        <begin position="317"/>
        <end position="335"/>
    </location>
</feature>
<sequence length="386" mass="40903">MTGKLIRNAYEAVLTMTAMLLCWAAALVLEGTAGLHTDVLVLAVALTLTLSSTQRTADTRRRLTALVVLPVTAGASIFLGRLIAAHYAIGAAVFTVGISLAIWIRRYGPAAAKAGTLLTLPLIALLVVPGPTLPPEAQSGLVTWFWSALIGALACCSVWLVQGLGDRYGPWRAEPVPEQPPRRSRLHPRPSTRMALQMAAGIATAFAVGHLLFDDHWPWVVLTAYVAASGNRGRNDVLRKGVERLAGACVGTLLAVGVAAAGVTGHAAVALMFAVLAVALWLRPLRYAYWAAGMTCALSLLLGYFGQNAQHLLPTRLEGIAVGAVLSVASAWWLLPVPRGRATAAQIAPTDVQRPHALLLLGSGDRARWGRTGTRRGLRRRSAAAR</sequence>
<organism evidence="7 8">
    <name type="scientific">Streptomyces guryensis</name>
    <dbReference type="NCBI Taxonomy" id="2886947"/>
    <lineage>
        <taxon>Bacteria</taxon>
        <taxon>Bacillati</taxon>
        <taxon>Actinomycetota</taxon>
        <taxon>Actinomycetes</taxon>
        <taxon>Kitasatosporales</taxon>
        <taxon>Streptomycetaceae</taxon>
        <taxon>Streptomyces</taxon>
    </lineage>
</organism>
<comment type="subcellular location">
    <subcellularLocation>
        <location evidence="1">Membrane</location>
        <topology evidence="1">Multi-pass membrane protein</topology>
    </subcellularLocation>
</comment>
<evidence type="ECO:0000256" key="1">
    <source>
        <dbReference type="ARBA" id="ARBA00004141"/>
    </source>
</evidence>
<feature type="transmembrane region" description="Helical" evidence="5">
    <location>
        <begin position="12"/>
        <end position="29"/>
    </location>
</feature>
<feature type="transmembrane region" description="Helical" evidence="5">
    <location>
        <begin position="194"/>
        <end position="213"/>
    </location>
</feature>
<feature type="transmembrane region" description="Helical" evidence="5">
    <location>
        <begin position="141"/>
        <end position="161"/>
    </location>
</feature>
<dbReference type="Proteomes" id="UP001108029">
    <property type="component" value="Unassembled WGS sequence"/>
</dbReference>
<reference evidence="7" key="1">
    <citation type="submission" date="2021-12" db="EMBL/GenBank/DDBJ databases">
        <authorList>
            <person name="Lee J.-H."/>
            <person name="Kim S.-B."/>
        </authorList>
    </citation>
    <scope>NUCLEOTIDE SEQUENCE</scope>
    <source>
        <strain evidence="7">NR30</strain>
    </source>
</reference>
<feature type="transmembrane region" description="Helical" evidence="5">
    <location>
        <begin position="253"/>
        <end position="280"/>
    </location>
</feature>
<evidence type="ECO:0000256" key="3">
    <source>
        <dbReference type="ARBA" id="ARBA00022989"/>
    </source>
</evidence>
<dbReference type="GO" id="GO:0016020">
    <property type="term" value="C:membrane"/>
    <property type="evidence" value="ECO:0007669"/>
    <property type="project" value="UniProtKB-SubCell"/>
</dbReference>
<evidence type="ECO:0000256" key="2">
    <source>
        <dbReference type="ARBA" id="ARBA00022692"/>
    </source>
</evidence>
<proteinExistence type="predicted"/>
<dbReference type="EMBL" id="JAJSBI010000012">
    <property type="protein sequence ID" value="MCD9876652.1"/>
    <property type="molecule type" value="Genomic_DNA"/>
</dbReference>
<keyword evidence="3 5" id="KW-1133">Transmembrane helix</keyword>
<protein>
    <submittedName>
        <fullName evidence="7">FUSC family protein</fullName>
    </submittedName>
</protein>
<feature type="domain" description="Integral membrane bound transporter" evidence="6">
    <location>
        <begin position="205"/>
        <end position="328"/>
    </location>
</feature>
<evidence type="ECO:0000256" key="5">
    <source>
        <dbReference type="SAM" id="Phobius"/>
    </source>
</evidence>
<feature type="transmembrane region" description="Helical" evidence="5">
    <location>
        <begin position="85"/>
        <end position="104"/>
    </location>
</feature>
<dbReference type="Pfam" id="PF13515">
    <property type="entry name" value="FUSC_2"/>
    <property type="match status" value="1"/>
</dbReference>
<feature type="transmembrane region" description="Helical" evidence="5">
    <location>
        <begin position="287"/>
        <end position="305"/>
    </location>
</feature>
<comment type="caution">
    <text evidence="7">The sequence shown here is derived from an EMBL/GenBank/DDBJ whole genome shotgun (WGS) entry which is preliminary data.</text>
</comment>
<evidence type="ECO:0000313" key="7">
    <source>
        <dbReference type="EMBL" id="MCD9876652.1"/>
    </source>
</evidence>
<evidence type="ECO:0000256" key="4">
    <source>
        <dbReference type="ARBA" id="ARBA00023136"/>
    </source>
</evidence>
<accession>A0A9Q3VR71</accession>
<evidence type="ECO:0000259" key="6">
    <source>
        <dbReference type="Pfam" id="PF13515"/>
    </source>
</evidence>
<gene>
    <name evidence="7" type="ORF">LJ657_24035</name>
</gene>
<feature type="transmembrane region" description="Helical" evidence="5">
    <location>
        <begin position="111"/>
        <end position="129"/>
    </location>
</feature>
<keyword evidence="2 5" id="KW-0812">Transmembrane</keyword>
<name>A0A9Q3VR71_9ACTN</name>
<evidence type="ECO:0000313" key="8">
    <source>
        <dbReference type="Proteomes" id="UP001108029"/>
    </source>
</evidence>
<dbReference type="RefSeq" id="WP_232650819.1">
    <property type="nucleotide sequence ID" value="NZ_JAJSBI010000012.1"/>
</dbReference>
<dbReference type="AlphaFoldDB" id="A0A9Q3VR71"/>